<dbReference type="GO" id="GO:0008758">
    <property type="term" value="F:UDP-2,3-diacylglucosamine hydrolase activity"/>
    <property type="evidence" value="ECO:0007669"/>
    <property type="project" value="TreeGrafter"/>
</dbReference>
<feature type="transmembrane region" description="Helical" evidence="3">
    <location>
        <begin position="110"/>
        <end position="132"/>
    </location>
</feature>
<dbReference type="STRING" id="1385520.N802_09735"/>
<keyword evidence="2" id="KW-0378">Hydrolase</keyword>
<dbReference type="AlphaFoldDB" id="A0A0A0J084"/>
<keyword evidence="3" id="KW-1133">Transmembrane helix</keyword>
<dbReference type="InterPro" id="IPR004843">
    <property type="entry name" value="Calcineurin-like_PHP"/>
</dbReference>
<feature type="transmembrane region" description="Helical" evidence="3">
    <location>
        <begin position="35"/>
        <end position="56"/>
    </location>
</feature>
<dbReference type="EMBL" id="AVPJ01000022">
    <property type="protein sequence ID" value="KGN30144.1"/>
    <property type="molecule type" value="Genomic_DNA"/>
</dbReference>
<dbReference type="PANTHER" id="PTHR31302">
    <property type="entry name" value="TRANSMEMBRANE PROTEIN WITH METALLOPHOSPHOESTERASE DOMAIN-RELATED"/>
    <property type="match status" value="1"/>
</dbReference>
<gene>
    <name evidence="5" type="ORF">N802_09735</name>
</gene>
<keyword evidence="6" id="KW-1185">Reference proteome</keyword>
<feature type="transmembrane region" description="Helical" evidence="3">
    <location>
        <begin position="6"/>
        <end position="23"/>
    </location>
</feature>
<evidence type="ECO:0000256" key="1">
    <source>
        <dbReference type="ARBA" id="ARBA00022723"/>
    </source>
</evidence>
<comment type="caution">
    <text evidence="5">The sequence shown here is derived from an EMBL/GenBank/DDBJ whole genome shotgun (WGS) entry which is preliminary data.</text>
</comment>
<keyword evidence="3" id="KW-0812">Transmembrane</keyword>
<dbReference type="Gene3D" id="3.60.21.10">
    <property type="match status" value="1"/>
</dbReference>
<proteinExistence type="predicted"/>
<dbReference type="Proteomes" id="UP000030002">
    <property type="component" value="Unassembled WGS sequence"/>
</dbReference>
<evidence type="ECO:0000256" key="3">
    <source>
        <dbReference type="SAM" id="Phobius"/>
    </source>
</evidence>
<dbReference type="RefSeq" id="WP_052110139.1">
    <property type="nucleotide sequence ID" value="NZ_AVPJ01000022.1"/>
</dbReference>
<feature type="domain" description="Calcineurin-like phosphoesterase" evidence="4">
    <location>
        <begin position="157"/>
        <end position="321"/>
    </location>
</feature>
<protein>
    <recommendedName>
        <fullName evidence="4">Calcineurin-like phosphoesterase domain-containing protein</fullName>
    </recommendedName>
</protein>
<dbReference type="Pfam" id="PF00149">
    <property type="entry name" value="Metallophos"/>
    <property type="match status" value="1"/>
</dbReference>
<dbReference type="InterPro" id="IPR029052">
    <property type="entry name" value="Metallo-depent_PP-like"/>
</dbReference>
<organism evidence="5 6">
    <name type="scientific">Knoellia sinensis KCTC 19936</name>
    <dbReference type="NCBI Taxonomy" id="1385520"/>
    <lineage>
        <taxon>Bacteria</taxon>
        <taxon>Bacillati</taxon>
        <taxon>Actinomycetota</taxon>
        <taxon>Actinomycetes</taxon>
        <taxon>Micrococcales</taxon>
        <taxon>Intrasporangiaceae</taxon>
        <taxon>Knoellia</taxon>
    </lineage>
</organism>
<reference evidence="5 6" key="1">
    <citation type="submission" date="2013-08" db="EMBL/GenBank/DDBJ databases">
        <title>The genome sequence of Knoellia sinensis.</title>
        <authorList>
            <person name="Zhu W."/>
            <person name="Wang G."/>
        </authorList>
    </citation>
    <scope>NUCLEOTIDE SEQUENCE [LARGE SCALE GENOMIC DNA]</scope>
    <source>
        <strain evidence="5 6">KCTC 19936</strain>
    </source>
</reference>
<dbReference type="eggNOG" id="COG1408">
    <property type="taxonomic scope" value="Bacteria"/>
</dbReference>
<evidence type="ECO:0000256" key="2">
    <source>
        <dbReference type="ARBA" id="ARBA00022801"/>
    </source>
</evidence>
<dbReference type="GO" id="GO:0016020">
    <property type="term" value="C:membrane"/>
    <property type="evidence" value="ECO:0007669"/>
    <property type="project" value="GOC"/>
</dbReference>
<dbReference type="InterPro" id="IPR051158">
    <property type="entry name" value="Metallophosphoesterase_sf"/>
</dbReference>
<evidence type="ECO:0000259" key="4">
    <source>
        <dbReference type="Pfam" id="PF00149"/>
    </source>
</evidence>
<feature type="transmembrane region" description="Helical" evidence="3">
    <location>
        <begin position="68"/>
        <end position="98"/>
    </location>
</feature>
<dbReference type="PANTHER" id="PTHR31302:SF31">
    <property type="entry name" value="PHOSPHODIESTERASE YAEI"/>
    <property type="match status" value="1"/>
</dbReference>
<dbReference type="OrthoDB" id="9780884at2"/>
<accession>A0A0A0J084</accession>
<dbReference type="GO" id="GO:0009245">
    <property type="term" value="P:lipid A biosynthetic process"/>
    <property type="evidence" value="ECO:0007669"/>
    <property type="project" value="TreeGrafter"/>
</dbReference>
<evidence type="ECO:0000313" key="5">
    <source>
        <dbReference type="EMBL" id="KGN30144.1"/>
    </source>
</evidence>
<evidence type="ECO:0000313" key="6">
    <source>
        <dbReference type="Proteomes" id="UP000030002"/>
    </source>
</evidence>
<keyword evidence="1" id="KW-0479">Metal-binding</keyword>
<keyword evidence="3" id="KW-0472">Membrane</keyword>
<dbReference type="SUPFAM" id="SSF56300">
    <property type="entry name" value="Metallo-dependent phosphatases"/>
    <property type="match status" value="1"/>
</dbReference>
<dbReference type="CDD" id="cd07385">
    <property type="entry name" value="MPP_YkuE_C"/>
    <property type="match status" value="1"/>
</dbReference>
<sequence>MPLFALVALTVVGLLTFYLHRRLVVAPGWRTRWRYAVSALLVALTALSVVALSGGLRWGTADDTRPVAAAALTWLVVALYLLLGLAVAQLGALVLWLATPREVRSGRVRGWNRATAGLVVVAALGVTAYGVVAATNPTITRTTHTSAELPEEFDGTTVALVTDLHAGVVHGADFARKVVEDVNAAEPDLIVLSGDVVDAPFERHRADIAPLAGLRAPLGVFAVTGNHEMYTGTTAEWVAEWKRLGITVLANESEVVTVRDAAIAVAGVHDMEGEGEFAPDADRALAGTDETFTLYVAHQPRMASESRDRGVDLQLSGHTHGGQVWPFDLFVPLQQPMLEGHAVVDGVPVITSRGAGTWGPPVRVAASPEIPLITLKKG</sequence>
<dbReference type="GO" id="GO:0046872">
    <property type="term" value="F:metal ion binding"/>
    <property type="evidence" value="ECO:0007669"/>
    <property type="project" value="UniProtKB-KW"/>
</dbReference>
<name>A0A0A0J084_9MICO</name>